<dbReference type="SMART" id="SM00032">
    <property type="entry name" value="CCP"/>
    <property type="match status" value="9"/>
</dbReference>
<dbReference type="CDD" id="cd00033">
    <property type="entry name" value="CCP"/>
    <property type="match status" value="9"/>
</dbReference>
<dbReference type="SUPFAM" id="SSF57535">
    <property type="entry name" value="Complement control module/SCR domain"/>
    <property type="match status" value="9"/>
</dbReference>
<evidence type="ECO:0000256" key="2">
    <source>
        <dbReference type="ARBA" id="ARBA00022729"/>
    </source>
</evidence>
<feature type="domain" description="Sushi" evidence="9">
    <location>
        <begin position="199"/>
        <end position="258"/>
    </location>
</feature>
<dbReference type="Proteomes" id="UP000283509">
    <property type="component" value="Unassembled WGS sequence"/>
</dbReference>
<feature type="compositionally biased region" description="Polar residues" evidence="7">
    <location>
        <begin position="649"/>
        <end position="665"/>
    </location>
</feature>
<sequence length="694" mass="75597">MGVEKRVGVEEGGGKGGWGWRRRVEKGVGVGGGGAEGGWGWRRGWRRGLGLEEGGAEGVGVGGGGWRRGLGLEEGGGEGDVDCGSPKEIEDGTMVLVDGRTTHGAKAVYECTTNYTIVGEDTAVCSDNGTWSPEAPQCLYSWCPEMTAPAHGQLVLSGRRSGDTATFSCDPGYNLHGVKTISCELGGTWSGEAPSCRFIDCGVPEDLRDGEMTLVNGTTFLNSVATYECGDDFWLEGEAERVCLEDGHWSGVAPMCLLIGCNEPEVPTGGYVTGYSFDVHSEVEYHCETGHYLTGDTIRVCLRNGEWSGSAPSCTYVDCGRVPPMTRGEVFYLNESTFLGSHLTYTCNQNYKLIGDGHRVCERDSRWSGEAPKCEEIRCSEPEHPALTRHTITGNDRRMSSTVARRRDPKPADPYTYRVGSVVTYRCERGYVVQGGGMRTCSLTGNWTNDPPSCKYVDCGQPENIEHGTWRLLSNETFYTAQVAYECPENWKLDGRLRRFCQENGTWAGETPKCIEVLCSPLAKDLTEALSVEEGDRKVGSTATYSCEVGRTLVGEATRECRQHGIWSGTQPRCEWVSCTMPEDIENGRIVRLNETLLYATVVEYHCLPKYRLDGPFMRTCTTKGSWSGDVPRCVLDTEDYGVLGDNTVDGTTNSARGTSPGSLEEASNTGLYVGLAFGLIGVIIVSWPFSSCF</sequence>
<keyword evidence="8" id="KW-0812">Transmembrane</keyword>
<keyword evidence="8" id="KW-0472">Membrane</keyword>
<dbReference type="Pfam" id="PF00084">
    <property type="entry name" value="Sushi"/>
    <property type="match status" value="9"/>
</dbReference>
<keyword evidence="5" id="KW-0325">Glycoprotein</keyword>
<feature type="compositionally biased region" description="Basic and acidic residues" evidence="7">
    <location>
        <begin position="1"/>
        <end position="13"/>
    </location>
</feature>
<feature type="disulfide bond" evidence="6">
    <location>
        <begin position="487"/>
        <end position="514"/>
    </location>
</feature>
<feature type="domain" description="Sushi" evidence="9">
    <location>
        <begin position="377"/>
        <end position="456"/>
    </location>
</feature>
<evidence type="ECO:0000256" key="6">
    <source>
        <dbReference type="PROSITE-ProRule" id="PRU00302"/>
    </source>
</evidence>
<feature type="domain" description="Sushi" evidence="9">
    <location>
        <begin position="317"/>
        <end position="376"/>
    </location>
</feature>
<dbReference type="OrthoDB" id="6515930at2759"/>
<dbReference type="EMBL" id="QCYY01001507">
    <property type="protein sequence ID" value="ROT77593.1"/>
    <property type="molecule type" value="Genomic_DNA"/>
</dbReference>
<evidence type="ECO:0000256" key="4">
    <source>
        <dbReference type="ARBA" id="ARBA00023157"/>
    </source>
</evidence>
<keyword evidence="3" id="KW-0677">Repeat</keyword>
<dbReference type="PANTHER" id="PTHR46393:SF7">
    <property type="entry name" value="COMPLEMENT C2"/>
    <property type="match status" value="1"/>
</dbReference>
<dbReference type="STRING" id="6689.A0A423TMC6"/>
<keyword evidence="4 6" id="KW-1015">Disulfide bond</keyword>
<feature type="region of interest" description="Disordered" evidence="7">
    <location>
        <begin position="60"/>
        <end position="87"/>
    </location>
</feature>
<evidence type="ECO:0000313" key="11">
    <source>
        <dbReference type="Proteomes" id="UP000283509"/>
    </source>
</evidence>
<proteinExistence type="predicted"/>
<feature type="domain" description="Sushi" evidence="9">
    <location>
        <begin position="457"/>
        <end position="516"/>
    </location>
</feature>
<feature type="disulfide bond" evidence="6">
    <location>
        <begin position="607"/>
        <end position="634"/>
    </location>
</feature>
<keyword evidence="11" id="KW-1185">Reference proteome</keyword>
<dbReference type="InterPro" id="IPR035976">
    <property type="entry name" value="Sushi/SCR/CCP_sf"/>
</dbReference>
<dbReference type="Gene3D" id="2.10.70.10">
    <property type="entry name" value="Complement Module, domain 1"/>
    <property type="match status" value="9"/>
</dbReference>
<feature type="disulfide bond" evidence="6">
    <location>
        <begin position="427"/>
        <end position="454"/>
    </location>
</feature>
<evidence type="ECO:0000313" key="10">
    <source>
        <dbReference type="EMBL" id="ROT77593.1"/>
    </source>
</evidence>
<dbReference type="PROSITE" id="PS50923">
    <property type="entry name" value="SUSHI"/>
    <property type="match status" value="9"/>
</dbReference>
<evidence type="ECO:0000256" key="3">
    <source>
        <dbReference type="ARBA" id="ARBA00022737"/>
    </source>
</evidence>
<dbReference type="AlphaFoldDB" id="A0A423TMC6"/>
<evidence type="ECO:0000256" key="7">
    <source>
        <dbReference type="SAM" id="MobiDB-lite"/>
    </source>
</evidence>
<feature type="disulfide bond" evidence="6">
    <location>
        <begin position="169"/>
        <end position="196"/>
    </location>
</feature>
<feature type="region of interest" description="Disordered" evidence="7">
    <location>
        <begin position="646"/>
        <end position="665"/>
    </location>
</feature>
<feature type="region of interest" description="Disordered" evidence="7">
    <location>
        <begin position="1"/>
        <end position="21"/>
    </location>
</feature>
<reference evidence="10 11" key="2">
    <citation type="submission" date="2019-01" db="EMBL/GenBank/DDBJ databases">
        <title>The decoding of complex shrimp genome reveals the adaptation for benthos swimmer, frequently molting mechanism and breeding impact on genome.</title>
        <authorList>
            <person name="Sun Y."/>
            <person name="Gao Y."/>
            <person name="Yu Y."/>
        </authorList>
    </citation>
    <scope>NUCLEOTIDE SEQUENCE [LARGE SCALE GENOMIC DNA]</scope>
    <source>
        <tissue evidence="10">Muscle</tissue>
    </source>
</reference>
<name>A0A423TMC6_PENVA</name>
<feature type="domain" description="Sushi" evidence="9">
    <location>
        <begin position="141"/>
        <end position="198"/>
    </location>
</feature>
<feature type="disulfide bond" evidence="6">
    <location>
        <begin position="547"/>
        <end position="574"/>
    </location>
</feature>
<feature type="disulfide bond" evidence="6">
    <location>
        <begin position="287"/>
        <end position="314"/>
    </location>
</feature>
<keyword evidence="2" id="KW-0732">Signal</keyword>
<organism evidence="10 11">
    <name type="scientific">Penaeus vannamei</name>
    <name type="common">Whiteleg shrimp</name>
    <name type="synonym">Litopenaeus vannamei</name>
    <dbReference type="NCBI Taxonomy" id="6689"/>
    <lineage>
        <taxon>Eukaryota</taxon>
        <taxon>Metazoa</taxon>
        <taxon>Ecdysozoa</taxon>
        <taxon>Arthropoda</taxon>
        <taxon>Crustacea</taxon>
        <taxon>Multicrustacea</taxon>
        <taxon>Malacostraca</taxon>
        <taxon>Eumalacostraca</taxon>
        <taxon>Eucarida</taxon>
        <taxon>Decapoda</taxon>
        <taxon>Dendrobranchiata</taxon>
        <taxon>Penaeoidea</taxon>
        <taxon>Penaeidae</taxon>
        <taxon>Penaeus</taxon>
    </lineage>
</organism>
<evidence type="ECO:0000256" key="8">
    <source>
        <dbReference type="SAM" id="Phobius"/>
    </source>
</evidence>
<feature type="transmembrane region" description="Helical" evidence="8">
    <location>
        <begin position="671"/>
        <end position="690"/>
    </location>
</feature>
<feature type="compositionally biased region" description="Gly residues" evidence="7">
    <location>
        <begin position="60"/>
        <end position="74"/>
    </location>
</feature>
<evidence type="ECO:0000256" key="5">
    <source>
        <dbReference type="ARBA" id="ARBA00023180"/>
    </source>
</evidence>
<evidence type="ECO:0000256" key="1">
    <source>
        <dbReference type="ARBA" id="ARBA00022659"/>
    </source>
</evidence>
<feature type="domain" description="Sushi" evidence="9">
    <location>
        <begin position="517"/>
        <end position="576"/>
    </location>
</feature>
<comment type="caution">
    <text evidence="10">The sequence shown here is derived from an EMBL/GenBank/DDBJ whole genome shotgun (WGS) entry which is preliminary data.</text>
</comment>
<feature type="disulfide bond" evidence="6">
    <location>
        <begin position="111"/>
        <end position="138"/>
    </location>
</feature>
<keyword evidence="1 6" id="KW-0768">Sushi</keyword>
<accession>A0A423TMC6</accession>
<reference evidence="10 11" key="1">
    <citation type="submission" date="2018-04" db="EMBL/GenBank/DDBJ databases">
        <authorList>
            <person name="Zhang X."/>
            <person name="Yuan J."/>
            <person name="Li F."/>
            <person name="Xiang J."/>
        </authorList>
    </citation>
    <scope>NUCLEOTIDE SEQUENCE [LARGE SCALE GENOMIC DNA]</scope>
    <source>
        <tissue evidence="10">Muscle</tissue>
    </source>
</reference>
<feature type="domain" description="Sushi" evidence="9">
    <location>
        <begin position="577"/>
        <end position="636"/>
    </location>
</feature>
<dbReference type="PANTHER" id="PTHR46393">
    <property type="entry name" value="SUSHI DOMAIN-CONTAINING PROTEIN"/>
    <property type="match status" value="1"/>
</dbReference>
<keyword evidence="8" id="KW-1133">Transmembrane helix</keyword>
<protein>
    <submittedName>
        <fullName evidence="10">Putative furrowed</fullName>
    </submittedName>
</protein>
<feature type="disulfide bond" evidence="6">
    <location>
        <begin position="229"/>
        <end position="256"/>
    </location>
</feature>
<gene>
    <name evidence="10" type="ORF">C7M84_003747</name>
</gene>
<comment type="caution">
    <text evidence="6">Lacks conserved residue(s) required for the propagation of feature annotation.</text>
</comment>
<feature type="disulfide bond" evidence="6">
    <location>
        <begin position="347"/>
        <end position="374"/>
    </location>
</feature>
<dbReference type="InterPro" id="IPR000436">
    <property type="entry name" value="Sushi_SCR_CCP_dom"/>
</dbReference>
<feature type="domain" description="Sushi" evidence="9">
    <location>
        <begin position="259"/>
        <end position="316"/>
    </location>
</feature>
<evidence type="ECO:0000259" key="9">
    <source>
        <dbReference type="PROSITE" id="PS50923"/>
    </source>
</evidence>
<feature type="domain" description="Sushi" evidence="9">
    <location>
        <begin position="81"/>
        <end position="140"/>
    </location>
</feature>